<evidence type="ECO:0000256" key="4">
    <source>
        <dbReference type="PROSITE-ProRule" id="PRU00169"/>
    </source>
</evidence>
<dbReference type="InterPro" id="IPR036890">
    <property type="entry name" value="HATPase_C_sf"/>
</dbReference>
<evidence type="ECO:0000256" key="6">
    <source>
        <dbReference type="SAM" id="Phobius"/>
    </source>
</evidence>
<proteinExistence type="predicted"/>
<dbReference type="Gene3D" id="3.30.565.10">
    <property type="entry name" value="Histidine kinase-like ATPase, C-terminal domain"/>
    <property type="match status" value="1"/>
</dbReference>
<dbReference type="SMART" id="SM00387">
    <property type="entry name" value="HATPase_c"/>
    <property type="match status" value="1"/>
</dbReference>
<evidence type="ECO:0000256" key="1">
    <source>
        <dbReference type="ARBA" id="ARBA00000085"/>
    </source>
</evidence>
<evidence type="ECO:0000256" key="3">
    <source>
        <dbReference type="ARBA" id="ARBA00022553"/>
    </source>
</evidence>
<feature type="domain" description="Response regulatory" evidence="8">
    <location>
        <begin position="510"/>
        <end position="623"/>
    </location>
</feature>
<comment type="caution">
    <text evidence="9">The sequence shown here is derived from an EMBL/GenBank/DDBJ whole genome shotgun (WGS) entry which is preliminary data.</text>
</comment>
<dbReference type="EMBL" id="SWKR01000002">
    <property type="protein sequence ID" value="TKD52266.1"/>
    <property type="molecule type" value="Genomic_DNA"/>
</dbReference>
<keyword evidence="6" id="KW-1133">Transmembrane helix</keyword>
<dbReference type="Proteomes" id="UP000309138">
    <property type="component" value="Unassembled WGS sequence"/>
</dbReference>
<dbReference type="SUPFAM" id="SSF55874">
    <property type="entry name" value="ATPase domain of HSP90 chaperone/DNA topoisomerase II/histidine kinase"/>
    <property type="match status" value="1"/>
</dbReference>
<accession>A0A4U1L7N7</accession>
<gene>
    <name evidence="9" type="ORF">FBR43_11810</name>
</gene>
<feature type="transmembrane region" description="Helical" evidence="6">
    <location>
        <begin position="180"/>
        <end position="203"/>
    </location>
</feature>
<dbReference type="InterPro" id="IPR011006">
    <property type="entry name" value="CheY-like_superfamily"/>
</dbReference>
<evidence type="ECO:0000313" key="10">
    <source>
        <dbReference type="Proteomes" id="UP000309138"/>
    </source>
</evidence>
<feature type="modified residue" description="4-aspartylphosphate" evidence="4">
    <location>
        <position position="561"/>
    </location>
</feature>
<evidence type="ECO:0000313" key="9">
    <source>
        <dbReference type="EMBL" id="TKD52266.1"/>
    </source>
</evidence>
<name>A0A4U1L7N7_9SPHN</name>
<dbReference type="InterPro" id="IPR036097">
    <property type="entry name" value="HisK_dim/P_sf"/>
</dbReference>
<keyword evidence="10" id="KW-1185">Reference proteome</keyword>
<dbReference type="InterPro" id="IPR003594">
    <property type="entry name" value="HATPase_dom"/>
</dbReference>
<keyword evidence="6" id="KW-0812">Transmembrane</keyword>
<evidence type="ECO:0000259" key="7">
    <source>
        <dbReference type="PROSITE" id="PS50109"/>
    </source>
</evidence>
<dbReference type="SUPFAM" id="SSF47384">
    <property type="entry name" value="Homodimeric domain of signal transducing histidine kinase"/>
    <property type="match status" value="1"/>
</dbReference>
<dbReference type="InterPro" id="IPR004358">
    <property type="entry name" value="Sig_transdc_His_kin-like_C"/>
</dbReference>
<sequence length="636" mass="66431">MLLLGAVGIAGALVAVALVLTLGAANRARDAALDRQSRSYEVMILTRSLGGNLAAAEAALGRFVISGDKALGRRFQAEWRRAQGEIDRLRRAVRNSPAQVTRIAALERAYAARGAELGRIALHSNYEQNNQALSAYYDARESAALARIARILARIDAAERGELARRSGEAAATIDASNRAAALLGGFGLLLVAAALALGWAMVGALTARRLADDAAAHERERAAALEAAVVAATERLEAEAAERAAAEATLRQVQKMEAVGQLTGGIAHDFNNMLAVVLGGLDLARRQLAQGGDPLRHIEMASEGAERAAALTRQLLAFARAEPLLPEAIDPAVLIAGMSDLIDRTLGDSIVVVVESDSAGCCIWGDRHQLENAILNLAVNARDAMEGRGTITLATGIATLAEGELGTAAAGDYATIAVRDTGCGMTPEVIERAFEPFFTTKPVGKGTGLGLSQIFGLVRQLSGEIAIRSTPGEGTTVTLYLPRHAGQAVDAAAPVPCPAPAAVAEAGYDVLLVEDDPRVLAATMAALRELGHRPVACGDPLEAERLLREMTATPDIVVTDVLMPGRTGPELIEALAPMLPDAAVLYITGYAGDVGDRALAGAHVLRKPFTLVALAEAVEAAVEQTRAPLPARRRA</sequence>
<dbReference type="SUPFAM" id="SSF52172">
    <property type="entry name" value="CheY-like"/>
    <property type="match status" value="1"/>
</dbReference>
<dbReference type="Gene3D" id="1.10.287.130">
    <property type="match status" value="1"/>
</dbReference>
<dbReference type="PANTHER" id="PTHR43065:SF42">
    <property type="entry name" value="TWO-COMPONENT SENSOR PPRA"/>
    <property type="match status" value="1"/>
</dbReference>
<dbReference type="InterPro" id="IPR001789">
    <property type="entry name" value="Sig_transdc_resp-reg_receiver"/>
</dbReference>
<dbReference type="PROSITE" id="PS50110">
    <property type="entry name" value="RESPONSE_REGULATORY"/>
    <property type="match status" value="1"/>
</dbReference>
<dbReference type="Pfam" id="PF00072">
    <property type="entry name" value="Response_reg"/>
    <property type="match status" value="1"/>
</dbReference>
<feature type="domain" description="Histidine kinase" evidence="7">
    <location>
        <begin position="266"/>
        <end position="486"/>
    </location>
</feature>
<feature type="coiled-coil region" evidence="5">
    <location>
        <begin position="208"/>
        <end position="257"/>
    </location>
</feature>
<dbReference type="InterPro" id="IPR005467">
    <property type="entry name" value="His_kinase_dom"/>
</dbReference>
<evidence type="ECO:0000259" key="8">
    <source>
        <dbReference type="PROSITE" id="PS50110"/>
    </source>
</evidence>
<dbReference type="OrthoDB" id="9796100at2"/>
<dbReference type="InterPro" id="IPR007891">
    <property type="entry name" value="CHASE3"/>
</dbReference>
<evidence type="ECO:0000256" key="2">
    <source>
        <dbReference type="ARBA" id="ARBA00012438"/>
    </source>
</evidence>
<dbReference type="PROSITE" id="PS50109">
    <property type="entry name" value="HIS_KIN"/>
    <property type="match status" value="1"/>
</dbReference>
<dbReference type="GO" id="GO:0000155">
    <property type="term" value="F:phosphorelay sensor kinase activity"/>
    <property type="evidence" value="ECO:0007669"/>
    <property type="project" value="InterPro"/>
</dbReference>
<dbReference type="SMART" id="SM00448">
    <property type="entry name" value="REC"/>
    <property type="match status" value="1"/>
</dbReference>
<keyword evidence="6" id="KW-0472">Membrane</keyword>
<organism evidence="9 10">
    <name type="scientific">Sphingomonas baiyangensis</name>
    <dbReference type="NCBI Taxonomy" id="2572576"/>
    <lineage>
        <taxon>Bacteria</taxon>
        <taxon>Pseudomonadati</taxon>
        <taxon>Pseudomonadota</taxon>
        <taxon>Alphaproteobacteria</taxon>
        <taxon>Sphingomonadales</taxon>
        <taxon>Sphingomonadaceae</taxon>
        <taxon>Sphingomonas</taxon>
    </lineage>
</organism>
<dbReference type="PRINTS" id="PR00344">
    <property type="entry name" value="BCTRLSENSOR"/>
</dbReference>
<dbReference type="AlphaFoldDB" id="A0A4U1L7N7"/>
<keyword evidence="5" id="KW-0175">Coiled coil</keyword>
<dbReference type="EC" id="2.7.13.3" evidence="2"/>
<evidence type="ECO:0000256" key="5">
    <source>
        <dbReference type="SAM" id="Coils"/>
    </source>
</evidence>
<comment type="catalytic activity">
    <reaction evidence="1">
        <text>ATP + protein L-histidine = ADP + protein N-phospho-L-histidine.</text>
        <dbReference type="EC" id="2.7.13.3"/>
    </reaction>
</comment>
<dbReference type="Pfam" id="PF02518">
    <property type="entry name" value="HATPase_c"/>
    <property type="match status" value="1"/>
</dbReference>
<protein>
    <recommendedName>
        <fullName evidence="2">histidine kinase</fullName>
        <ecNumber evidence="2">2.7.13.3</ecNumber>
    </recommendedName>
</protein>
<dbReference type="SMART" id="SM00388">
    <property type="entry name" value="HisKA"/>
    <property type="match status" value="1"/>
</dbReference>
<keyword evidence="3 4" id="KW-0597">Phosphoprotein</keyword>
<dbReference type="PANTHER" id="PTHR43065">
    <property type="entry name" value="SENSOR HISTIDINE KINASE"/>
    <property type="match status" value="1"/>
</dbReference>
<dbReference type="Pfam" id="PF05227">
    <property type="entry name" value="CHASE3"/>
    <property type="match status" value="1"/>
</dbReference>
<dbReference type="CDD" id="cd00082">
    <property type="entry name" value="HisKA"/>
    <property type="match status" value="1"/>
</dbReference>
<reference evidence="9 10" key="1">
    <citation type="submission" date="2019-04" db="EMBL/GenBank/DDBJ databases">
        <authorList>
            <person name="Yang Y."/>
            <person name="Wei D."/>
        </authorList>
    </citation>
    <scope>NUCLEOTIDE SEQUENCE [LARGE SCALE GENOMIC DNA]</scope>
    <source>
        <strain evidence="9 10">L-1-4w-11</strain>
    </source>
</reference>
<dbReference type="InterPro" id="IPR003661">
    <property type="entry name" value="HisK_dim/P_dom"/>
</dbReference>
<dbReference type="Gene3D" id="3.40.50.2300">
    <property type="match status" value="1"/>
</dbReference>